<keyword evidence="4 7" id="KW-0812">Transmembrane</keyword>
<dbReference type="SUPFAM" id="SSF161098">
    <property type="entry name" value="MetI-like"/>
    <property type="match status" value="1"/>
</dbReference>
<keyword evidence="5 7" id="KW-1133">Transmembrane helix</keyword>
<keyword evidence="3" id="KW-1003">Cell membrane</keyword>
<dbReference type="PROSITE" id="PS50928">
    <property type="entry name" value="ABC_TM1"/>
    <property type="match status" value="1"/>
</dbReference>
<protein>
    <submittedName>
        <fullName evidence="9">ABC transporter permease</fullName>
    </submittedName>
</protein>
<dbReference type="CDD" id="cd06261">
    <property type="entry name" value="TM_PBP2"/>
    <property type="match status" value="1"/>
</dbReference>
<proteinExistence type="inferred from homology"/>
<evidence type="ECO:0000256" key="5">
    <source>
        <dbReference type="ARBA" id="ARBA00022989"/>
    </source>
</evidence>
<dbReference type="AlphaFoldDB" id="A0A3A9KUN0"/>
<feature type="transmembrane region" description="Helical" evidence="7">
    <location>
        <begin position="110"/>
        <end position="131"/>
    </location>
</feature>
<dbReference type="InterPro" id="IPR035906">
    <property type="entry name" value="MetI-like_sf"/>
</dbReference>
<keyword evidence="2 7" id="KW-0813">Transport</keyword>
<reference evidence="9 10" key="1">
    <citation type="submission" date="2017-10" db="EMBL/GenBank/DDBJ databases">
        <title>Bacillus sp. nov., a halophilic bacterium isolated from a Keqin Lake.</title>
        <authorList>
            <person name="Wang H."/>
        </authorList>
    </citation>
    <scope>NUCLEOTIDE SEQUENCE [LARGE SCALE GENOMIC DNA]</scope>
    <source>
        <strain evidence="9 10">KCTC 13187</strain>
    </source>
</reference>
<dbReference type="PANTHER" id="PTHR43744:SF2">
    <property type="entry name" value="ARABINOOLIGOSACCHARIDES TRANSPORT SYSTEM PERMEASE PROTEIN ARAQ"/>
    <property type="match status" value="1"/>
</dbReference>
<evidence type="ECO:0000256" key="1">
    <source>
        <dbReference type="ARBA" id="ARBA00004651"/>
    </source>
</evidence>
<organism evidence="9 10">
    <name type="scientific">Salipaludibacillus neizhouensis</name>
    <dbReference type="NCBI Taxonomy" id="885475"/>
    <lineage>
        <taxon>Bacteria</taxon>
        <taxon>Bacillati</taxon>
        <taxon>Bacillota</taxon>
        <taxon>Bacilli</taxon>
        <taxon>Bacillales</taxon>
        <taxon>Bacillaceae</taxon>
    </lineage>
</organism>
<comment type="subcellular location">
    <subcellularLocation>
        <location evidence="1 7">Cell membrane</location>
        <topology evidence="1 7">Multi-pass membrane protein</topology>
    </subcellularLocation>
</comment>
<keyword evidence="6 7" id="KW-0472">Membrane</keyword>
<feature type="domain" description="ABC transmembrane type-1" evidence="8">
    <location>
        <begin position="75"/>
        <end position="264"/>
    </location>
</feature>
<dbReference type="InterPro" id="IPR000515">
    <property type="entry name" value="MetI-like"/>
</dbReference>
<dbReference type="RefSeq" id="WP_110938646.1">
    <property type="nucleotide sequence ID" value="NZ_KZ614147.1"/>
</dbReference>
<evidence type="ECO:0000256" key="4">
    <source>
        <dbReference type="ARBA" id="ARBA00022692"/>
    </source>
</evidence>
<evidence type="ECO:0000256" key="7">
    <source>
        <dbReference type="RuleBase" id="RU363032"/>
    </source>
</evidence>
<evidence type="ECO:0000256" key="6">
    <source>
        <dbReference type="ARBA" id="ARBA00023136"/>
    </source>
</evidence>
<sequence>MRQSIKTQKTFGKIGMYLLLSIFLVISVFPFYWMLVGSTNSSDKMFTSPPTLIPGDQFMTNLMNLDETVGIGRVLFNSLFVSGLYVVLALIVSATAAYAFAKFEFKGRNVIFTIFLLSMMIPYQATLIPLFQMMANYNLLNTYFALIAPQLCYPFAIFLMRQNFLAFPSELLESARLDGAGEFKIFMKIVLPSMKPALAATSIFLFMYQWNNFMWPLVAIRTADMYTFPVALSTLSGVSYTDYGQMMMGISIATIPIMIFFLVLQKHFISGMLGSAVK</sequence>
<evidence type="ECO:0000256" key="2">
    <source>
        <dbReference type="ARBA" id="ARBA00022448"/>
    </source>
</evidence>
<evidence type="ECO:0000259" key="8">
    <source>
        <dbReference type="PROSITE" id="PS50928"/>
    </source>
</evidence>
<evidence type="ECO:0000313" key="10">
    <source>
        <dbReference type="Proteomes" id="UP000281498"/>
    </source>
</evidence>
<dbReference type="PANTHER" id="PTHR43744">
    <property type="entry name" value="ABC TRANSPORTER PERMEASE PROTEIN MG189-RELATED-RELATED"/>
    <property type="match status" value="1"/>
</dbReference>
<dbReference type="OrthoDB" id="9784933at2"/>
<comment type="similarity">
    <text evidence="7">Belongs to the binding-protein-dependent transport system permease family.</text>
</comment>
<evidence type="ECO:0000313" key="9">
    <source>
        <dbReference type="EMBL" id="RKL68306.1"/>
    </source>
</evidence>
<name>A0A3A9KUN0_9BACI</name>
<gene>
    <name evidence="9" type="ORF">CR203_07440</name>
</gene>
<evidence type="ECO:0000256" key="3">
    <source>
        <dbReference type="ARBA" id="ARBA00022475"/>
    </source>
</evidence>
<accession>A0A3A9KUN0</accession>
<feature type="transmembrane region" description="Helical" evidence="7">
    <location>
        <begin position="243"/>
        <end position="264"/>
    </location>
</feature>
<keyword evidence="10" id="KW-1185">Reference proteome</keyword>
<dbReference type="Proteomes" id="UP000281498">
    <property type="component" value="Unassembled WGS sequence"/>
</dbReference>
<feature type="transmembrane region" description="Helical" evidence="7">
    <location>
        <begin position="185"/>
        <end position="208"/>
    </location>
</feature>
<dbReference type="GO" id="GO:0055085">
    <property type="term" value="P:transmembrane transport"/>
    <property type="evidence" value="ECO:0007669"/>
    <property type="project" value="InterPro"/>
</dbReference>
<feature type="transmembrane region" description="Helical" evidence="7">
    <location>
        <begin position="143"/>
        <end position="164"/>
    </location>
</feature>
<dbReference type="Pfam" id="PF00528">
    <property type="entry name" value="BPD_transp_1"/>
    <property type="match status" value="1"/>
</dbReference>
<feature type="transmembrane region" description="Helical" evidence="7">
    <location>
        <begin position="14"/>
        <end position="35"/>
    </location>
</feature>
<feature type="transmembrane region" description="Helical" evidence="7">
    <location>
        <begin position="74"/>
        <end position="98"/>
    </location>
</feature>
<comment type="caution">
    <text evidence="9">The sequence shown here is derived from an EMBL/GenBank/DDBJ whole genome shotgun (WGS) entry which is preliminary data.</text>
</comment>
<dbReference type="GO" id="GO:0005886">
    <property type="term" value="C:plasma membrane"/>
    <property type="evidence" value="ECO:0007669"/>
    <property type="project" value="UniProtKB-SubCell"/>
</dbReference>
<dbReference type="EMBL" id="PDOE01000002">
    <property type="protein sequence ID" value="RKL68306.1"/>
    <property type="molecule type" value="Genomic_DNA"/>
</dbReference>
<dbReference type="Gene3D" id="1.10.3720.10">
    <property type="entry name" value="MetI-like"/>
    <property type="match status" value="1"/>
</dbReference>